<accession>A0A8H9GII6</accession>
<dbReference type="InterPro" id="IPR021454">
    <property type="entry name" value="DUF3105"/>
</dbReference>
<dbReference type="AlphaFoldDB" id="A0A8H9GII6"/>
<proteinExistence type="predicted"/>
<keyword evidence="2" id="KW-1185">Reference proteome</keyword>
<dbReference type="Pfam" id="PF11303">
    <property type="entry name" value="DUF3105"/>
    <property type="match status" value="1"/>
</dbReference>
<dbReference type="RefSeq" id="WP_110830393.1">
    <property type="nucleotide sequence ID" value="NZ_BMQG01000001.1"/>
</dbReference>
<evidence type="ECO:0000313" key="1">
    <source>
        <dbReference type="EMBL" id="GGM31356.1"/>
    </source>
</evidence>
<name>A0A8H9GII6_9DEIO</name>
<dbReference type="EMBL" id="BMQG01000001">
    <property type="protein sequence ID" value="GGM31356.1"/>
    <property type="molecule type" value="Genomic_DNA"/>
</dbReference>
<comment type="caution">
    <text evidence="1">The sequence shown here is derived from an EMBL/GenBank/DDBJ whole genome shotgun (WGS) entry which is preliminary data.</text>
</comment>
<sequence length="167" mass="18604">MKALFLALLLIPLTGCTRTKAIEGEKVFQYEGGLHQPGRQTYKETPPVGGVHNSIWQHCGVYDRPIYNEHAVHSMEHGAVWVTYRPDLSQDDLATLNKLVDGRTYTLLSPYPGLPTPVVISAWNRQLQVNRADDPRLKRFLNTYELGKQAPESGSPCVGDASTSETQ</sequence>
<evidence type="ECO:0000313" key="2">
    <source>
        <dbReference type="Proteomes" id="UP000600547"/>
    </source>
</evidence>
<evidence type="ECO:0008006" key="3">
    <source>
        <dbReference type="Google" id="ProtNLM"/>
    </source>
</evidence>
<dbReference type="Proteomes" id="UP000600547">
    <property type="component" value="Unassembled WGS sequence"/>
</dbReference>
<reference evidence="2" key="1">
    <citation type="journal article" date="2019" name="Int. J. Syst. Evol. Microbiol.">
        <title>The Global Catalogue of Microorganisms (GCM) 10K type strain sequencing project: providing services to taxonomists for standard genome sequencing and annotation.</title>
        <authorList>
            <consortium name="The Broad Institute Genomics Platform"/>
            <consortium name="The Broad Institute Genome Sequencing Center for Infectious Disease"/>
            <person name="Wu L."/>
            <person name="Ma J."/>
        </authorList>
    </citation>
    <scope>NUCLEOTIDE SEQUENCE [LARGE SCALE GENOMIC DNA]</scope>
    <source>
        <strain evidence="2">JCM 31047</strain>
    </source>
</reference>
<gene>
    <name evidence="1" type="ORF">GCM10008956_04340</name>
</gene>
<organism evidence="1 2">
    <name type="scientific">Deinococcus arenae</name>
    <dbReference type="NCBI Taxonomy" id="1452751"/>
    <lineage>
        <taxon>Bacteria</taxon>
        <taxon>Thermotogati</taxon>
        <taxon>Deinococcota</taxon>
        <taxon>Deinococci</taxon>
        <taxon>Deinococcales</taxon>
        <taxon>Deinococcaceae</taxon>
        <taxon>Deinococcus</taxon>
    </lineage>
</organism>
<protein>
    <recommendedName>
        <fullName evidence="3">DUF3105 domain-containing protein</fullName>
    </recommendedName>
</protein>